<organism evidence="1 2">
    <name type="scientific">Paramecium sonneborni</name>
    <dbReference type="NCBI Taxonomy" id="65129"/>
    <lineage>
        <taxon>Eukaryota</taxon>
        <taxon>Sar</taxon>
        <taxon>Alveolata</taxon>
        <taxon>Ciliophora</taxon>
        <taxon>Intramacronucleata</taxon>
        <taxon>Oligohymenophorea</taxon>
        <taxon>Peniculida</taxon>
        <taxon>Parameciidae</taxon>
        <taxon>Paramecium</taxon>
    </lineage>
</organism>
<comment type="caution">
    <text evidence="1">The sequence shown here is derived from an EMBL/GenBank/DDBJ whole genome shotgun (WGS) entry which is preliminary data.</text>
</comment>
<protein>
    <submittedName>
        <fullName evidence="1">Uncharacterized protein</fullName>
    </submittedName>
</protein>
<dbReference type="Proteomes" id="UP000692954">
    <property type="component" value="Unassembled WGS sequence"/>
</dbReference>
<proteinExistence type="predicted"/>
<sequence>MNNKQLQEIDAGQQNKFLHQILPSSQEEQLYEKITREEIGFRINPHTIRAYSKKYWFMTNFTIELTKNKNIKYIENGEVLRIEKIYPNERLKIKKNIHIIKSSLWVGNTNENNTKIGYWFAKVHEKRLNRGGYYSQSGQKIGKWSELCDNLSGVFMVGNYKNGKRYSKWIIKHNNDDIGGGFYFENQMKTGLWVENHFFYNSVDSKIMHRGEYIKGIKFGKWETFKIENNRSNFEIIGKGFYDKGEIKQGKWIDIKDIYENDSQVIFKGEYQKGRKIGCWETFKRLNQEQFQLIAIGIYNNQGNKIGLWIDLSRNFWEFIKFIFIREDDIVHQGSYQNGKKIGNWKSYYQKRNYQIGEGNYDENGMKNGFWTEYDENCFFRNHIIYQGIYQHGQKSGQWKTYQNDKLIVEGYYDENGKKIGQWIELDKLTRRQ</sequence>
<evidence type="ECO:0000313" key="2">
    <source>
        <dbReference type="Proteomes" id="UP000692954"/>
    </source>
</evidence>
<dbReference type="PANTHER" id="PTHR33706">
    <property type="entry name" value="MORN VARIANT REPEAT PROTEIN"/>
    <property type="match status" value="1"/>
</dbReference>
<accession>A0A8S1QJZ0</accession>
<dbReference type="AlphaFoldDB" id="A0A8S1QJZ0"/>
<dbReference type="OrthoDB" id="298777at2759"/>
<dbReference type="PANTHER" id="PTHR33706:SF1">
    <property type="entry name" value="TPR REPEAT PROTEIN"/>
    <property type="match status" value="1"/>
</dbReference>
<reference evidence="1" key="1">
    <citation type="submission" date="2021-01" db="EMBL/GenBank/DDBJ databases">
        <authorList>
            <consortium name="Genoscope - CEA"/>
            <person name="William W."/>
        </authorList>
    </citation>
    <scope>NUCLEOTIDE SEQUENCE</scope>
</reference>
<evidence type="ECO:0000313" key="1">
    <source>
        <dbReference type="EMBL" id="CAD8116012.1"/>
    </source>
</evidence>
<gene>
    <name evidence="1" type="ORF">PSON_ATCC_30995.1.T1090224</name>
</gene>
<dbReference type="EMBL" id="CAJJDN010000109">
    <property type="protein sequence ID" value="CAD8116012.1"/>
    <property type="molecule type" value="Genomic_DNA"/>
</dbReference>
<keyword evidence="2" id="KW-1185">Reference proteome</keyword>
<name>A0A8S1QJZ0_9CILI</name>